<accession>A0A7N5KBW0</accession>
<keyword evidence="2" id="KW-1185">Reference proteome</keyword>
<name>A0A7N5KBW0_AILME</name>
<organism evidence="1 2">
    <name type="scientific">Ailuropoda melanoleuca</name>
    <name type="common">Giant panda</name>
    <dbReference type="NCBI Taxonomy" id="9646"/>
    <lineage>
        <taxon>Eukaryota</taxon>
        <taxon>Metazoa</taxon>
        <taxon>Chordata</taxon>
        <taxon>Craniata</taxon>
        <taxon>Vertebrata</taxon>
        <taxon>Euteleostomi</taxon>
        <taxon>Mammalia</taxon>
        <taxon>Eutheria</taxon>
        <taxon>Laurasiatheria</taxon>
        <taxon>Carnivora</taxon>
        <taxon>Caniformia</taxon>
        <taxon>Ursidae</taxon>
        <taxon>Ailuropoda</taxon>
    </lineage>
</organism>
<dbReference type="AlphaFoldDB" id="A0A7N5KBW0"/>
<evidence type="ECO:0000313" key="2">
    <source>
        <dbReference type="Proteomes" id="UP000008912"/>
    </source>
</evidence>
<protein>
    <submittedName>
        <fullName evidence="1">Uncharacterized protein</fullName>
    </submittedName>
</protein>
<dbReference type="Ensembl" id="ENSAMET00000026160.1">
    <property type="protein sequence ID" value="ENSAMEP00000037880.1"/>
    <property type="gene ID" value="ENSAMEG00000026590.1"/>
</dbReference>
<reference evidence="1 2" key="1">
    <citation type="journal article" date="2010" name="Nature">
        <title>The sequence and de novo assembly of the giant panda genome.</title>
        <authorList>
            <person name="Li R."/>
            <person name="Fan W."/>
            <person name="Tian G."/>
            <person name="Zhu H."/>
            <person name="He L."/>
            <person name="Cai J."/>
            <person name="Huang Q."/>
            <person name="Cai Q."/>
            <person name="Li B."/>
            <person name="Bai Y."/>
            <person name="Zhang Z."/>
            <person name="Zhang Y."/>
            <person name="Wang W."/>
            <person name="Li J."/>
            <person name="Wei F."/>
            <person name="Li H."/>
            <person name="Jian M."/>
            <person name="Li J."/>
            <person name="Zhang Z."/>
            <person name="Nielsen R."/>
            <person name="Li D."/>
            <person name="Gu W."/>
            <person name="Yang Z."/>
            <person name="Xuan Z."/>
            <person name="Ryder O.A."/>
            <person name="Leung F.C."/>
            <person name="Zhou Y."/>
            <person name="Cao J."/>
            <person name="Sun X."/>
            <person name="Fu Y."/>
            <person name="Fang X."/>
            <person name="Guo X."/>
            <person name="Wang B."/>
            <person name="Hou R."/>
            <person name="Shen F."/>
            <person name="Mu B."/>
            <person name="Ni P."/>
            <person name="Lin R."/>
            <person name="Qian W."/>
            <person name="Wang G."/>
            <person name="Yu C."/>
            <person name="Nie W."/>
            <person name="Wang J."/>
            <person name="Wu Z."/>
            <person name="Liang H."/>
            <person name="Min J."/>
            <person name="Wu Q."/>
            <person name="Cheng S."/>
            <person name="Ruan J."/>
            <person name="Wang M."/>
            <person name="Shi Z."/>
            <person name="Wen M."/>
            <person name="Liu B."/>
            <person name="Ren X."/>
            <person name="Zheng H."/>
            <person name="Dong D."/>
            <person name="Cook K."/>
            <person name="Shan G."/>
            <person name="Zhang H."/>
            <person name="Kosiol C."/>
            <person name="Xie X."/>
            <person name="Lu Z."/>
            <person name="Zheng H."/>
            <person name="Li Y."/>
            <person name="Steiner C.C."/>
            <person name="Lam T.T."/>
            <person name="Lin S."/>
            <person name="Zhang Q."/>
            <person name="Li G."/>
            <person name="Tian J."/>
            <person name="Gong T."/>
            <person name="Liu H."/>
            <person name="Zhang D."/>
            <person name="Fang L."/>
            <person name="Ye C."/>
            <person name="Zhang J."/>
            <person name="Hu W."/>
            <person name="Xu A."/>
            <person name="Ren Y."/>
            <person name="Zhang G."/>
            <person name="Bruford M.W."/>
            <person name="Li Q."/>
            <person name="Ma L."/>
            <person name="Guo Y."/>
            <person name="An N."/>
            <person name="Hu Y."/>
            <person name="Zheng Y."/>
            <person name="Shi Y."/>
            <person name="Li Z."/>
            <person name="Liu Q."/>
            <person name="Chen Y."/>
            <person name="Zhao J."/>
            <person name="Qu N."/>
            <person name="Zhao S."/>
            <person name="Tian F."/>
            <person name="Wang X."/>
            <person name="Wang H."/>
            <person name="Xu L."/>
            <person name="Liu X."/>
            <person name="Vinar T."/>
            <person name="Wang Y."/>
            <person name="Lam T.W."/>
            <person name="Yiu S.M."/>
            <person name="Liu S."/>
            <person name="Zhang H."/>
            <person name="Li D."/>
            <person name="Huang Y."/>
            <person name="Wang X."/>
            <person name="Yang G."/>
            <person name="Jiang Z."/>
            <person name="Wang J."/>
            <person name="Qin N."/>
            <person name="Li L."/>
            <person name="Li J."/>
            <person name="Bolund L."/>
            <person name="Kristiansen K."/>
            <person name="Wong G.K."/>
            <person name="Olson M."/>
            <person name="Zhang X."/>
            <person name="Li S."/>
            <person name="Yang H."/>
            <person name="Wang J."/>
            <person name="Wang J."/>
        </authorList>
    </citation>
    <scope>NUCLEOTIDE SEQUENCE [LARGE SCALE GENOMIC DNA]</scope>
</reference>
<sequence length="64" mass="7175">ADNHIFKCTLSQEEATGKTRWFKDPGTGGIRSVSIVTMCHMPNISTYSGKQTKKQTNKKNYPRG</sequence>
<dbReference type="Proteomes" id="UP000008912">
    <property type="component" value="Unassembled WGS sequence"/>
</dbReference>
<reference evidence="1" key="2">
    <citation type="submission" date="2025-08" db="UniProtKB">
        <authorList>
            <consortium name="Ensembl"/>
        </authorList>
    </citation>
    <scope>IDENTIFICATION</scope>
</reference>
<evidence type="ECO:0000313" key="1">
    <source>
        <dbReference type="Ensembl" id="ENSAMEP00000037880.1"/>
    </source>
</evidence>
<reference evidence="1" key="3">
    <citation type="submission" date="2025-09" db="UniProtKB">
        <authorList>
            <consortium name="Ensembl"/>
        </authorList>
    </citation>
    <scope>IDENTIFICATION</scope>
</reference>
<dbReference type="InParanoid" id="A0A7N5KBW0"/>
<proteinExistence type="predicted"/>
<dbReference type="GeneTree" id="ENSGT01030000236221"/>